<dbReference type="EMBL" id="BSDZ01000086">
    <property type="protein sequence ID" value="GLI69681.1"/>
    <property type="molecule type" value="Genomic_DNA"/>
</dbReference>
<keyword evidence="3" id="KW-1185">Reference proteome</keyword>
<feature type="region of interest" description="Disordered" evidence="1">
    <location>
        <begin position="55"/>
        <end position="115"/>
    </location>
</feature>
<feature type="region of interest" description="Disordered" evidence="1">
    <location>
        <begin position="842"/>
        <end position="864"/>
    </location>
</feature>
<feature type="region of interest" description="Disordered" evidence="1">
    <location>
        <begin position="255"/>
        <end position="323"/>
    </location>
</feature>
<feature type="compositionally biased region" description="Low complexity" evidence="1">
    <location>
        <begin position="1059"/>
        <end position="1068"/>
    </location>
</feature>
<evidence type="ECO:0000256" key="1">
    <source>
        <dbReference type="SAM" id="MobiDB-lite"/>
    </source>
</evidence>
<gene>
    <name evidence="2" type="ORF">VaNZ11_014369</name>
</gene>
<feature type="compositionally biased region" description="Low complexity" evidence="1">
    <location>
        <begin position="82"/>
        <end position="98"/>
    </location>
</feature>
<feature type="non-terminal residue" evidence="2">
    <location>
        <position position="1173"/>
    </location>
</feature>
<feature type="region of interest" description="Disordered" evidence="1">
    <location>
        <begin position="929"/>
        <end position="1010"/>
    </location>
</feature>
<name>A0ABQ5SKG6_9CHLO</name>
<feature type="compositionally biased region" description="Polar residues" evidence="1">
    <location>
        <begin position="288"/>
        <end position="307"/>
    </location>
</feature>
<feature type="compositionally biased region" description="Basic and acidic residues" evidence="1">
    <location>
        <begin position="972"/>
        <end position="983"/>
    </location>
</feature>
<evidence type="ECO:0000313" key="2">
    <source>
        <dbReference type="EMBL" id="GLI69681.1"/>
    </source>
</evidence>
<evidence type="ECO:0000313" key="3">
    <source>
        <dbReference type="Proteomes" id="UP001165090"/>
    </source>
</evidence>
<feature type="region of interest" description="Disordered" evidence="1">
    <location>
        <begin position="1048"/>
        <end position="1173"/>
    </location>
</feature>
<sequence length="1173" mass="124660">MYSQHRADYLTVSRPGQRSGVVNAAANHGFAAVQCAPGDGNAAPFRPFSQIANISQSGSRQQALAGSLHAPMPRAPSASQGSNNNSTQQPHQSQQQNRKQQHNMGGVLGFTSTSGASGLPQALVRPFSAGSRPMGHNASITAGARPISAPSQPMQLKSQLASRPMFASLSMRPALGSGGTGTGVTGNTGCAAGLSATAATVTAAVVNLNGYINMSQKSDDRDLYHAGFSASQGSAGMSYNDCVQFRAGAANRSRGAAWPSAQGSGGGGGGVSGGGDGGDGGVVPNIRISRTSSGATNGPRPTSANATQRHDQHRPYSAPNYYEPDVEPYDKSAALENYAAARESQQQHGSVLLTASQVEEPLLPFPLASGSAGSGLGVTGLAQEIQLRKRQDAGALATAAAVASKVPGDSGPQQMAIHQSENCTLPARLDAHHKQVISEPHVGQVMASCELLLNGQAVQESGSSAAAAVPLPSIAPPGTNTRCAAETAATSQECQGGYATADFRCGDGQGLAPGLSQQEPRLWSQREQRQDQAPQLHQQGRLLSRSDEQQLPLPLCDQEPDDDHQREERRRQQDQQRSNKLQNPNQQQTGQHCHRSRQLEERYHLSQVTEEVQQPTPAGATPQQLPSPPHPALRRLHQQLDSQELCQQQEQRLAVLVSSQEPHQHQQLQVLRRNLEESQSQQELTRGDATKESDCRVVTQMRKGSQPHQETEGQCLLVRDPAHQHRLQPQRRQEQKAPAETDAAPHGFGPSAHGAMLETCYSELHGTLNCIAARTAKVEEAMQVCQQIAASLPEVMSLLHHQNAVLQGLRTAQEDAAVAAATATAAMERRFAQALLRDEGQRRLGGGGGVDATAQTSPSFTLLPPDPGASGLRLTGSGAPEPRALFQGPPDGGGISGGPGVAVGAGMANSHGAVAGVGGVSVCAGIADGGNERPRCRRSVGTHRQLTTTTTTTTTTTVYEEEEEEQQPVGNNREEGDEEKKQGSEGQAVRSRLEGPCHTPASKGNGPGTARRVRSVIRVQQTHTQHHCSVLEHELFPEEYTGEALLCEGLRRPPPSPQSPLSEQQQQRCFQTTRDGDAQPAPKGGATGWGEPSLCRPRQPPQRHLQESCKQAHLLRQPPQQLPTETQPRQKERAKQQNQDPLPKKRHRTEEGRMAEIVRPPDIQAGAKSDAQG</sequence>
<feature type="compositionally biased region" description="Polar residues" evidence="1">
    <location>
        <begin position="578"/>
        <end position="591"/>
    </location>
</feature>
<reference evidence="2 3" key="1">
    <citation type="journal article" date="2023" name="IScience">
        <title>Expanded male sex-determining region conserved during the evolution of homothallism in the green alga Volvox.</title>
        <authorList>
            <person name="Yamamoto K."/>
            <person name="Matsuzaki R."/>
            <person name="Mahakham W."/>
            <person name="Heman W."/>
            <person name="Sekimoto H."/>
            <person name="Kawachi M."/>
            <person name="Minakuchi Y."/>
            <person name="Toyoda A."/>
            <person name="Nozaki H."/>
        </authorList>
    </citation>
    <scope>NUCLEOTIDE SEQUENCE [LARGE SCALE GENOMIC DNA]</scope>
    <source>
        <strain evidence="2 3">NIES-4468</strain>
    </source>
</reference>
<accession>A0ABQ5SKG6</accession>
<organism evidence="2 3">
    <name type="scientific">Volvox africanus</name>
    <dbReference type="NCBI Taxonomy" id="51714"/>
    <lineage>
        <taxon>Eukaryota</taxon>
        <taxon>Viridiplantae</taxon>
        <taxon>Chlorophyta</taxon>
        <taxon>core chlorophytes</taxon>
        <taxon>Chlorophyceae</taxon>
        <taxon>CS clade</taxon>
        <taxon>Chlamydomonadales</taxon>
        <taxon>Volvocaceae</taxon>
        <taxon>Volvox</taxon>
    </lineage>
</organism>
<feature type="compositionally biased region" description="Low complexity" evidence="1">
    <location>
        <begin position="613"/>
        <end position="624"/>
    </location>
</feature>
<feature type="compositionally biased region" description="Basic and acidic residues" evidence="1">
    <location>
        <begin position="563"/>
        <end position="574"/>
    </location>
</feature>
<feature type="region of interest" description="Disordered" evidence="1">
    <location>
        <begin position="510"/>
        <end position="632"/>
    </location>
</feature>
<feature type="compositionally biased region" description="Polar residues" evidence="1">
    <location>
        <begin position="55"/>
        <end position="64"/>
    </location>
</feature>
<proteinExistence type="predicted"/>
<feature type="compositionally biased region" description="Gly residues" evidence="1">
    <location>
        <begin position="263"/>
        <end position="281"/>
    </location>
</feature>
<feature type="region of interest" description="Disordered" evidence="1">
    <location>
        <begin position="724"/>
        <end position="751"/>
    </location>
</feature>
<feature type="compositionally biased region" description="Low complexity" evidence="1">
    <location>
        <begin position="1114"/>
        <end position="1127"/>
    </location>
</feature>
<feature type="compositionally biased region" description="Low complexity" evidence="1">
    <location>
        <begin position="947"/>
        <end position="958"/>
    </location>
</feature>
<protein>
    <submittedName>
        <fullName evidence="2">Uncharacterized protein</fullName>
    </submittedName>
</protein>
<comment type="caution">
    <text evidence="2">The sequence shown here is derived from an EMBL/GenBank/DDBJ whole genome shotgun (WGS) entry which is preliminary data.</text>
</comment>
<dbReference type="Proteomes" id="UP001165090">
    <property type="component" value="Unassembled WGS sequence"/>
</dbReference>